<dbReference type="Gene3D" id="1.25.10.10">
    <property type="entry name" value="Leucine-rich Repeat Variant"/>
    <property type="match status" value="2"/>
</dbReference>
<evidence type="ECO:0000256" key="3">
    <source>
        <dbReference type="ARBA" id="ARBA00004906"/>
    </source>
</evidence>
<comment type="function">
    <text evidence="2">Functions as an E3 ubiquitin ligase.</text>
</comment>
<dbReference type="FunFam" id="3.30.40.10:FF:000565">
    <property type="entry name" value="RING-type E3 ubiquitin transferase"/>
    <property type="match status" value="1"/>
</dbReference>
<keyword evidence="5" id="KW-0808">Transferase</keyword>
<dbReference type="Pfam" id="PF25598">
    <property type="entry name" value="ARM_PUB"/>
    <property type="match status" value="1"/>
</dbReference>
<dbReference type="Gene3D" id="3.30.40.10">
    <property type="entry name" value="Zinc/RING finger domain, C3HC4 (zinc finger)"/>
    <property type="match status" value="1"/>
</dbReference>
<dbReference type="InterPro" id="IPR003613">
    <property type="entry name" value="Ubox_domain"/>
</dbReference>
<keyword evidence="7" id="KW-0833">Ubl conjugation pathway</keyword>
<feature type="domain" description="U-box" evidence="9">
    <location>
        <begin position="56"/>
        <end position="130"/>
    </location>
</feature>
<feature type="compositionally biased region" description="Basic and acidic residues" evidence="8">
    <location>
        <begin position="19"/>
        <end position="35"/>
    </location>
</feature>
<evidence type="ECO:0000259" key="9">
    <source>
        <dbReference type="PROSITE" id="PS51698"/>
    </source>
</evidence>
<dbReference type="InterPro" id="IPR013083">
    <property type="entry name" value="Znf_RING/FYVE/PHD"/>
</dbReference>
<comment type="pathway">
    <text evidence="3">Protein modification; protein ubiquitination.</text>
</comment>
<feature type="region of interest" description="Disordered" evidence="8">
    <location>
        <begin position="18"/>
        <end position="53"/>
    </location>
</feature>
<feature type="compositionally biased region" description="Polar residues" evidence="8">
    <location>
        <begin position="185"/>
        <end position="204"/>
    </location>
</feature>
<dbReference type="Pfam" id="PF04564">
    <property type="entry name" value="U-box"/>
    <property type="match status" value="1"/>
</dbReference>
<sequence>MEFQEAVARLRIHKTIRKGAIERHHTQTEKKERKIFFHRSSSSSSSSSKQKTKPSEIPIEFLCPVSGTLMKDPVIVSSGHTFERACVQACNTLGFTPTLMDGTVPDFSTVIPNLALKSTILEWCRNYSLDPPNDKTTLDFFSAEKLVRAKILETQRQKPKPPKKNEHQDTGAGIDHVVTDLITQTPSTHDSWSSNDSPLQLKTRSSYYSSPSSSTAEIEAVDPNPKDEEFVRKLKSPLVFEIEEGLISLRNTTRAREDDTKLQLCTSRLLSVLQPLIISRYTSIQVNSVACLVNLSLEKNNKIKIVRSGILPLLIHVLKGGFPEAKEHACGAIFSLALDDRNKTAIGVLGALPPLLHLLRSAESDRTWHYSSLALYHLSLVQSNITKLVKLGSVPILLEMVKSGRMESRVLLILCNLALSPDGRHAMCDSGGVEVLLGLLRRSDLKFESTQDICVSVLYGLSHGSLRFKGLARAAGAVEVLMQVEKTGSERTKEKVRRIFKMMTETRMEKEDVNWEEVLEDSGSTPCRFSGGKDGLSTNA</sequence>
<comment type="catalytic activity">
    <reaction evidence="1">
        <text>S-ubiquitinyl-[E2 ubiquitin-conjugating enzyme]-L-cysteine + [acceptor protein]-L-lysine = [E2 ubiquitin-conjugating enzyme]-L-cysteine + N(6)-ubiquitinyl-[acceptor protein]-L-lysine.</text>
        <dbReference type="EC" id="2.3.2.27"/>
    </reaction>
</comment>
<reference evidence="10" key="1">
    <citation type="submission" date="2018-10" db="EMBL/GenBank/DDBJ databases">
        <title>Population genomic analysis revealed the cold adaptation of white poplar.</title>
        <authorList>
            <person name="Liu Y.-J."/>
        </authorList>
    </citation>
    <scope>NUCLEOTIDE SEQUENCE [LARGE SCALE GENOMIC DNA]</scope>
    <source>
        <strain evidence="10">PAL-ZL1</strain>
    </source>
</reference>
<accession>A0A4U5Q6T4</accession>
<evidence type="ECO:0000256" key="5">
    <source>
        <dbReference type="ARBA" id="ARBA00022679"/>
    </source>
</evidence>
<evidence type="ECO:0000256" key="4">
    <source>
        <dbReference type="ARBA" id="ARBA00012483"/>
    </source>
</evidence>
<gene>
    <name evidence="10" type="ORF">D5086_0000129330</name>
</gene>
<evidence type="ECO:0000256" key="8">
    <source>
        <dbReference type="SAM" id="MobiDB-lite"/>
    </source>
</evidence>
<dbReference type="SUPFAM" id="SSF57850">
    <property type="entry name" value="RING/U-box"/>
    <property type="match status" value="1"/>
</dbReference>
<dbReference type="UniPathway" id="UPA00143"/>
<dbReference type="AlphaFoldDB" id="A0A4U5Q6T4"/>
<comment type="caution">
    <text evidence="10">The sequence shown here is derived from an EMBL/GenBank/DDBJ whole genome shotgun (WGS) entry which is preliminary data.</text>
</comment>
<dbReference type="SMART" id="SM00185">
    <property type="entry name" value="ARM"/>
    <property type="match status" value="4"/>
</dbReference>
<dbReference type="InterPro" id="IPR016024">
    <property type="entry name" value="ARM-type_fold"/>
</dbReference>
<dbReference type="InterPro" id="IPR011989">
    <property type="entry name" value="ARM-like"/>
</dbReference>
<dbReference type="InterPro" id="IPR000225">
    <property type="entry name" value="Armadillo"/>
</dbReference>
<feature type="region of interest" description="Disordered" evidence="8">
    <location>
        <begin position="152"/>
        <end position="172"/>
    </location>
</feature>
<evidence type="ECO:0000256" key="2">
    <source>
        <dbReference type="ARBA" id="ARBA00003861"/>
    </source>
</evidence>
<dbReference type="PANTHER" id="PTHR23315">
    <property type="entry name" value="U BOX DOMAIN-CONTAINING"/>
    <property type="match status" value="1"/>
</dbReference>
<dbReference type="SMART" id="SM00504">
    <property type="entry name" value="Ubox"/>
    <property type="match status" value="1"/>
</dbReference>
<keyword evidence="6" id="KW-0677">Repeat</keyword>
<dbReference type="GO" id="GO:0016567">
    <property type="term" value="P:protein ubiquitination"/>
    <property type="evidence" value="ECO:0007669"/>
    <property type="project" value="UniProtKB-UniPathway"/>
</dbReference>
<evidence type="ECO:0000256" key="1">
    <source>
        <dbReference type="ARBA" id="ARBA00000900"/>
    </source>
</evidence>
<dbReference type="EC" id="2.3.2.27" evidence="4"/>
<dbReference type="PANTHER" id="PTHR23315:SF339">
    <property type="entry name" value="U-BOX DOMAIN-CONTAINING PROTEIN 40"/>
    <property type="match status" value="1"/>
</dbReference>
<protein>
    <recommendedName>
        <fullName evidence="4">RING-type E3 ubiquitin transferase</fullName>
        <ecNumber evidence="4">2.3.2.27</ecNumber>
    </recommendedName>
</protein>
<dbReference type="PROSITE" id="PS51698">
    <property type="entry name" value="U_BOX"/>
    <property type="match status" value="1"/>
</dbReference>
<evidence type="ECO:0000313" key="10">
    <source>
        <dbReference type="EMBL" id="TKS05813.1"/>
    </source>
</evidence>
<dbReference type="GO" id="GO:0061630">
    <property type="term" value="F:ubiquitin protein ligase activity"/>
    <property type="evidence" value="ECO:0007669"/>
    <property type="project" value="UniProtKB-EC"/>
</dbReference>
<evidence type="ECO:0000256" key="7">
    <source>
        <dbReference type="ARBA" id="ARBA00022786"/>
    </source>
</evidence>
<name>A0A4U5Q6T4_POPAL</name>
<organism evidence="10">
    <name type="scientific">Populus alba</name>
    <name type="common">White poplar</name>
    <dbReference type="NCBI Taxonomy" id="43335"/>
    <lineage>
        <taxon>Eukaryota</taxon>
        <taxon>Viridiplantae</taxon>
        <taxon>Streptophyta</taxon>
        <taxon>Embryophyta</taxon>
        <taxon>Tracheophyta</taxon>
        <taxon>Spermatophyta</taxon>
        <taxon>Magnoliopsida</taxon>
        <taxon>eudicotyledons</taxon>
        <taxon>Gunneridae</taxon>
        <taxon>Pentapetalae</taxon>
        <taxon>rosids</taxon>
        <taxon>fabids</taxon>
        <taxon>Malpighiales</taxon>
        <taxon>Salicaceae</taxon>
        <taxon>Saliceae</taxon>
        <taxon>Populus</taxon>
    </lineage>
</organism>
<feature type="region of interest" description="Disordered" evidence="8">
    <location>
        <begin position="185"/>
        <end position="224"/>
    </location>
</feature>
<dbReference type="SUPFAM" id="SSF48371">
    <property type="entry name" value="ARM repeat"/>
    <property type="match status" value="1"/>
</dbReference>
<feature type="compositionally biased region" description="Low complexity" evidence="8">
    <location>
        <begin position="205"/>
        <end position="214"/>
    </location>
</feature>
<dbReference type="InterPro" id="IPR058678">
    <property type="entry name" value="ARM_PUB"/>
</dbReference>
<dbReference type="EMBL" id="RCHU01000396">
    <property type="protein sequence ID" value="TKS05813.1"/>
    <property type="molecule type" value="Genomic_DNA"/>
</dbReference>
<evidence type="ECO:0000256" key="6">
    <source>
        <dbReference type="ARBA" id="ARBA00022737"/>
    </source>
</evidence>
<proteinExistence type="predicted"/>